<proteinExistence type="predicted"/>
<gene>
    <name evidence="1" type="primary">SNT2_2</name>
    <name evidence="1" type="ORF">DSO57_1014290</name>
</gene>
<comment type="caution">
    <text evidence="1">The sequence shown here is derived from an EMBL/GenBank/DDBJ whole genome shotgun (WGS) entry which is preliminary data.</text>
</comment>
<protein>
    <submittedName>
        <fullName evidence="1">PHD type zinc finger protein with BAH domain-containing protein</fullName>
    </submittedName>
</protein>
<organism evidence="1 2">
    <name type="scientific">Entomophthora muscae</name>
    <dbReference type="NCBI Taxonomy" id="34485"/>
    <lineage>
        <taxon>Eukaryota</taxon>
        <taxon>Fungi</taxon>
        <taxon>Fungi incertae sedis</taxon>
        <taxon>Zoopagomycota</taxon>
        <taxon>Entomophthoromycotina</taxon>
        <taxon>Entomophthoromycetes</taxon>
        <taxon>Entomophthorales</taxon>
        <taxon>Entomophthoraceae</taxon>
        <taxon>Entomophthora</taxon>
    </lineage>
</organism>
<dbReference type="EMBL" id="QTSX02006444">
    <property type="protein sequence ID" value="KAJ9054451.1"/>
    <property type="molecule type" value="Genomic_DNA"/>
</dbReference>
<sequence>MSTTVKNSRSAGYKVPSSVTLRDGSVVRVNDCVFLNSISQGDFYQIVRITQFLPSSKRDVKAEVAHFYRKCNTGVDWSAKDDPILLYATLSTEDIHTCHIVSKCTVTHLSFIHDMEKYRRLENHFYFSQFYEKVQGQIYDVTPTLHVQNLPSHVLDTLRAMFSYVFAEKSEVRRLKEPRRDCAVCKMWCENGNAIKCMLCEEYYHGQCTTPPVTTRLSKGFDFQCSRCLSKAKVDFTDPKQIYVSSMRSAKNSSISRKPNGVESDVVFTAIELKCTQNHPIRYLGKGIEISQALDSFSSLHVRFSIPLGKEHQINPPPYIGPGVSTQPRASTPPTTLQFGRAYPASRLIITEAHTEPKRQEWLAQLGNLPPKEPEHEAACPDAHTIFRPEDLSQELKASLLWDRLFNESFSIPSHSLEFGARAYREMSLQGLEGDGVVAALKGLEPLDFGYFSHLAPETNFETALLKHGFDFDQIAKEFPPMNRGAAIQRFYAWKSEVVRQKERHGSTFSEKPSQLMAMVNPNDQEFQEEEPADTQASNRRQRRSVPQVIKVCSHCRSKDEPRWSQVPTFVTQKPELASIMCVTCANYLFRHAVPRPLLEPPPAAPKKTSSRSNPRAASDDLTDKASEESSKRLRSHKKQTKPRETVSRSSSVSSFTSASYCSSGGSPTSPTKRLHLAPPEGSPGPQSRPRKKFSASRTMSPTSDYGAIDPGNPSCRICGSAEGLAVCACSGCGLKVHPGCYPGLALPVPDKWSCDWCINIKGKTTSQNPRCVACDKVGSEFKNQMGSMCLKATAGNNWVHLVCFAFIDPLSIDTTGKITGIVEANCSPWNKPCDLCPQSSGLTIQCKLCPNSVHALCAQAADYQMGFKPSQEGEMTPWVICCNHSHEDLSDFHKLSELDAITNLTQIGKYLGLNKHKSKHDPECLPRKPFPLTTLTPLATSMCAPLQGWSREACSPLAATTCLECKSTTSPFWWNVFIDPHAPPSRVFETAAGPAQIEPAFYDFSHNLRMCHSCYWESKERQGAPVSPALSVSSITST</sequence>
<dbReference type="Proteomes" id="UP001165960">
    <property type="component" value="Unassembled WGS sequence"/>
</dbReference>
<evidence type="ECO:0000313" key="1">
    <source>
        <dbReference type="EMBL" id="KAJ9054451.1"/>
    </source>
</evidence>
<accession>A0ACC2RWG8</accession>
<name>A0ACC2RWG8_9FUNG</name>
<reference evidence="1" key="1">
    <citation type="submission" date="2022-04" db="EMBL/GenBank/DDBJ databases">
        <title>Genome of the entomopathogenic fungus Entomophthora muscae.</title>
        <authorList>
            <person name="Elya C."/>
            <person name="Lovett B.R."/>
            <person name="Lee E."/>
            <person name="Macias A.M."/>
            <person name="Hajek A.E."/>
            <person name="De Bivort B.L."/>
            <person name="Kasson M.T."/>
            <person name="De Fine Licht H.H."/>
            <person name="Stajich J.E."/>
        </authorList>
    </citation>
    <scope>NUCLEOTIDE SEQUENCE</scope>
    <source>
        <strain evidence="1">Berkeley</strain>
    </source>
</reference>
<keyword evidence="2" id="KW-1185">Reference proteome</keyword>
<evidence type="ECO:0000313" key="2">
    <source>
        <dbReference type="Proteomes" id="UP001165960"/>
    </source>
</evidence>